<keyword evidence="2" id="KW-1185">Reference proteome</keyword>
<comment type="caution">
    <text evidence="1">The sequence shown here is derived from an EMBL/GenBank/DDBJ whole genome shotgun (WGS) entry which is preliminary data.</text>
</comment>
<dbReference type="EMBL" id="CM055742">
    <property type="protein sequence ID" value="KAJ8000759.1"/>
    <property type="molecule type" value="Genomic_DNA"/>
</dbReference>
<dbReference type="Proteomes" id="UP001157502">
    <property type="component" value="Chromosome 15"/>
</dbReference>
<evidence type="ECO:0000313" key="1">
    <source>
        <dbReference type="EMBL" id="KAJ8000759.1"/>
    </source>
</evidence>
<evidence type="ECO:0000313" key="2">
    <source>
        <dbReference type="Proteomes" id="UP001157502"/>
    </source>
</evidence>
<organism evidence="1 2">
    <name type="scientific">Dallia pectoralis</name>
    <name type="common">Alaska blackfish</name>
    <dbReference type="NCBI Taxonomy" id="75939"/>
    <lineage>
        <taxon>Eukaryota</taxon>
        <taxon>Metazoa</taxon>
        <taxon>Chordata</taxon>
        <taxon>Craniata</taxon>
        <taxon>Vertebrata</taxon>
        <taxon>Euteleostomi</taxon>
        <taxon>Actinopterygii</taxon>
        <taxon>Neopterygii</taxon>
        <taxon>Teleostei</taxon>
        <taxon>Protacanthopterygii</taxon>
        <taxon>Esociformes</taxon>
        <taxon>Umbridae</taxon>
        <taxon>Dallia</taxon>
    </lineage>
</organism>
<gene>
    <name evidence="1" type="ORF">DPEC_G00183670</name>
</gene>
<sequence length="620" mass="71195">MVNYKVDLFTGDMKYAATKNSIYIKLSGTNRESEMTCINKTAYRGSVIEYQVPCPSTLGQLEFVTLETKPSLWHGYINDDWFCSKVVVTTPEGSTCLFPCYTWLTGNVPQVFREATGKLICNDTNKRAITERTQELENRRQTYQWSTYNVGLPNIINIKHPSELPAEVRFSFTKNIEFEFTATFALLELKLKALFENKDPWKNLEDLRHVLHYKKTKVYEYVEKNWNKDEFFGYQFLNGTNPMMIKRCTELPENFPVTDNMVKASLSEKSLQEEMQLNQEPSEDNPIFLPTDSEYDWLLAKIFVRNTDSAEHELNSHLLRTHLLAEVFAVSTLRNLPMVHPVYKLLIAHIRYTLQINIMARETLISKTGLITTNAGIGGPGMMEFLKKAMAELTYSSLCMPEDITARGLDAVPNFYYRDDGLKLWNIINSFVQSVIDHYYTDDKEVENDSELQSWIGDIFDNGFHSKASTGIPNIFHLKAELVKFLTMMIFTASVQHAAVNNGQFDFVGWMPNSPMALQLPPPTTKGQSDEETMLQTFPAINTSCYGVATVYLLSKQSTDTVFLGDYPEQHFSEKFPLKKMKDFKKELKDLSAEIHFRNVELELPYTYLDPEKIEASVAL</sequence>
<accession>A0ACC2GAT2</accession>
<protein>
    <submittedName>
        <fullName evidence="1">Uncharacterized protein</fullName>
    </submittedName>
</protein>
<name>A0ACC2GAT2_DALPE</name>
<proteinExistence type="predicted"/>
<reference evidence="1" key="1">
    <citation type="submission" date="2021-05" db="EMBL/GenBank/DDBJ databases">
        <authorList>
            <person name="Pan Q."/>
            <person name="Jouanno E."/>
            <person name="Zahm M."/>
            <person name="Klopp C."/>
            <person name="Cabau C."/>
            <person name="Louis A."/>
            <person name="Berthelot C."/>
            <person name="Parey E."/>
            <person name="Roest Crollius H."/>
            <person name="Montfort J."/>
            <person name="Robinson-Rechavi M."/>
            <person name="Bouchez O."/>
            <person name="Lampietro C."/>
            <person name="Lopez Roques C."/>
            <person name="Donnadieu C."/>
            <person name="Postlethwait J."/>
            <person name="Bobe J."/>
            <person name="Dillon D."/>
            <person name="Chandos A."/>
            <person name="von Hippel F."/>
            <person name="Guiguen Y."/>
        </authorList>
    </citation>
    <scope>NUCLEOTIDE SEQUENCE</scope>
    <source>
        <strain evidence="1">YG-Jan2019</strain>
    </source>
</reference>